<reference evidence="1" key="2">
    <citation type="journal article" date="2022" name="New Phytol.">
        <title>Evolutionary transition to the ectomycorrhizal habit in the genomes of a hyperdiverse lineage of mushroom-forming fungi.</title>
        <authorList>
            <person name="Looney B."/>
            <person name="Miyauchi S."/>
            <person name="Morin E."/>
            <person name="Drula E."/>
            <person name="Courty P.E."/>
            <person name="Kohler A."/>
            <person name="Kuo A."/>
            <person name="LaButti K."/>
            <person name="Pangilinan J."/>
            <person name="Lipzen A."/>
            <person name="Riley R."/>
            <person name="Andreopoulos W."/>
            <person name="He G."/>
            <person name="Johnson J."/>
            <person name="Nolan M."/>
            <person name="Tritt A."/>
            <person name="Barry K.W."/>
            <person name="Grigoriev I.V."/>
            <person name="Nagy L.G."/>
            <person name="Hibbett D."/>
            <person name="Henrissat B."/>
            <person name="Matheny P.B."/>
            <person name="Labbe J."/>
            <person name="Martin F.M."/>
        </authorList>
    </citation>
    <scope>NUCLEOTIDE SEQUENCE</scope>
    <source>
        <strain evidence="1">HHB10654</strain>
    </source>
</reference>
<accession>A0ACB8SR43</accession>
<protein>
    <submittedName>
        <fullName evidence="1">Uncharacterized protein</fullName>
    </submittedName>
</protein>
<comment type="caution">
    <text evidence="1">The sequence shown here is derived from an EMBL/GenBank/DDBJ whole genome shotgun (WGS) entry which is preliminary data.</text>
</comment>
<name>A0ACB8SR43_9AGAM</name>
<feature type="non-terminal residue" evidence="1">
    <location>
        <position position="286"/>
    </location>
</feature>
<organism evidence="1 2">
    <name type="scientific">Artomyces pyxidatus</name>
    <dbReference type="NCBI Taxonomy" id="48021"/>
    <lineage>
        <taxon>Eukaryota</taxon>
        <taxon>Fungi</taxon>
        <taxon>Dikarya</taxon>
        <taxon>Basidiomycota</taxon>
        <taxon>Agaricomycotina</taxon>
        <taxon>Agaricomycetes</taxon>
        <taxon>Russulales</taxon>
        <taxon>Auriscalpiaceae</taxon>
        <taxon>Artomyces</taxon>
    </lineage>
</organism>
<evidence type="ECO:0000313" key="2">
    <source>
        <dbReference type="Proteomes" id="UP000814140"/>
    </source>
</evidence>
<keyword evidence="2" id="KW-1185">Reference proteome</keyword>
<sequence length="286" mass="32635">GEIEQPFHLVITRQGCECDLEIQPSTEYAKRGSTSEEWIRTLFDHSTPSAYDDIETQHPHFHKHIRETREIPASEFSVSQELVEIVRDTWAAYFHPRTVRADPHKILVCGPQAHFGAHRDKPETGLVGSFLVGLGDSTQDRNFELAAGQAAYSALPGQWVAFHPDVPRRVKKLREGYRAGIAFKIFCEDIDAGNADADILERVRDLTDKLKPPFGLFLDREYCMNAKILSRFDAMVHAAMAARPRVDVHLLRVITQWLADVDHRRSDTYEFSTYMYPFTSIHVDAL</sequence>
<dbReference type="Proteomes" id="UP000814140">
    <property type="component" value="Unassembled WGS sequence"/>
</dbReference>
<evidence type="ECO:0000313" key="1">
    <source>
        <dbReference type="EMBL" id="KAI0058702.1"/>
    </source>
</evidence>
<reference evidence="1" key="1">
    <citation type="submission" date="2021-03" db="EMBL/GenBank/DDBJ databases">
        <authorList>
            <consortium name="DOE Joint Genome Institute"/>
            <person name="Ahrendt S."/>
            <person name="Looney B.P."/>
            <person name="Miyauchi S."/>
            <person name="Morin E."/>
            <person name="Drula E."/>
            <person name="Courty P.E."/>
            <person name="Chicoki N."/>
            <person name="Fauchery L."/>
            <person name="Kohler A."/>
            <person name="Kuo A."/>
            <person name="Labutti K."/>
            <person name="Pangilinan J."/>
            <person name="Lipzen A."/>
            <person name="Riley R."/>
            <person name="Andreopoulos W."/>
            <person name="He G."/>
            <person name="Johnson J."/>
            <person name="Barry K.W."/>
            <person name="Grigoriev I.V."/>
            <person name="Nagy L."/>
            <person name="Hibbett D."/>
            <person name="Henrissat B."/>
            <person name="Matheny P.B."/>
            <person name="Labbe J."/>
            <person name="Martin F."/>
        </authorList>
    </citation>
    <scope>NUCLEOTIDE SEQUENCE</scope>
    <source>
        <strain evidence="1">HHB10654</strain>
    </source>
</reference>
<feature type="non-terminal residue" evidence="1">
    <location>
        <position position="1"/>
    </location>
</feature>
<proteinExistence type="predicted"/>
<dbReference type="EMBL" id="MU277232">
    <property type="protein sequence ID" value="KAI0058702.1"/>
    <property type="molecule type" value="Genomic_DNA"/>
</dbReference>
<gene>
    <name evidence="1" type="ORF">BV25DRAFT_1766947</name>
</gene>